<reference evidence="9" key="1">
    <citation type="submission" date="2013-04" db="EMBL/GenBank/DDBJ databases">
        <title>The genome sequencing project of 58 acetic acid bacteria.</title>
        <authorList>
            <person name="Okamoto-Kainuma A."/>
            <person name="Ishikawa M."/>
            <person name="Umino S."/>
            <person name="Koizumi Y."/>
            <person name="Shiwa Y."/>
            <person name="Yoshikawa H."/>
            <person name="Matsutani M."/>
            <person name="Matsushita K."/>
        </authorList>
    </citation>
    <scope>NUCLEOTIDE SEQUENCE</scope>
    <source>
        <strain evidence="9">DSM 14337</strain>
    </source>
</reference>
<evidence type="ECO:0000256" key="1">
    <source>
        <dbReference type="ARBA" id="ARBA00007913"/>
    </source>
</evidence>
<dbReference type="Pfam" id="PF13087">
    <property type="entry name" value="AAA_12"/>
    <property type="match status" value="1"/>
</dbReference>
<feature type="region of interest" description="Disordered" evidence="6">
    <location>
        <begin position="81"/>
        <end position="110"/>
    </location>
</feature>
<dbReference type="SUPFAM" id="SSF52540">
    <property type="entry name" value="P-loop containing nucleoside triphosphate hydrolases"/>
    <property type="match status" value="1"/>
</dbReference>
<evidence type="ECO:0000256" key="3">
    <source>
        <dbReference type="ARBA" id="ARBA00022801"/>
    </source>
</evidence>
<feature type="domain" description="DNA2/NAM7 helicase-like C-terminal" evidence="8">
    <location>
        <begin position="941"/>
        <end position="1067"/>
    </location>
</feature>
<comment type="similarity">
    <text evidence="1">Belongs to the DNA2/NAM7 helicase family.</text>
</comment>
<name>A0ABQ0Q0K8_9PROT</name>
<keyword evidence="10" id="KW-1185">Reference proteome</keyword>
<comment type="caution">
    <text evidence="9">The sequence shown here is derived from an EMBL/GenBank/DDBJ whole genome shotgun (WGS) entry which is preliminary data.</text>
</comment>
<evidence type="ECO:0000259" key="8">
    <source>
        <dbReference type="Pfam" id="PF13087"/>
    </source>
</evidence>
<feature type="compositionally biased region" description="Basic and acidic residues" evidence="6">
    <location>
        <begin position="99"/>
        <end position="110"/>
    </location>
</feature>
<dbReference type="EMBL" id="BAPF01000057">
    <property type="protein sequence ID" value="GBQ86170.1"/>
    <property type="molecule type" value="Genomic_DNA"/>
</dbReference>
<gene>
    <name evidence="9" type="ORF">AA14337_3258</name>
</gene>
<dbReference type="Pfam" id="PF13086">
    <property type="entry name" value="AAA_11"/>
    <property type="match status" value="1"/>
</dbReference>
<evidence type="ECO:0008006" key="11">
    <source>
        <dbReference type="Google" id="ProtNLM"/>
    </source>
</evidence>
<dbReference type="InterPro" id="IPR041679">
    <property type="entry name" value="DNA2/NAM7-like_C"/>
</dbReference>
<sequence length="1104" mass="121380">MPAQETIRNPDKAISAPGQSISSGAFPERVSEAQKAIRSWISLEILTPEIHPDGQWADLAATYGGKICPLSDSQGDNFRTPTPEDVTPWASFVPPVSDPEARGRTPDLFRNRSDEDYVDQKGQPPRKKAWYHIVLGAMKAAPSLQALNESFGDNSENEDLLRQPRAGQIIAATVVLNESGHMVTDTLSLASFAWGVGHMVETRDASSLRRWRTAQGDILLKISNILAKTDDCGVPIPLTWEDLCTASAILADELKLPPSLWMGVQCAIVEYRVRQPSADILSSLYLGDLQKVEANLKTAPTALQEYMGIKAPRHQWNALRDRNGLSKLLYPGMFTLASWPGPGLKPLNLLQQAAVNNICFNLSCEGMESVNGPPGTGKTTLLRDIIAHVMVRRAEKLVGIKNPSFGPGNIDLLDYAIIVASSNNAAVDNISMDLPLRSKALDPSIWKDRRLDHFGDLASHILGLKQDTPEEERAWGVISAKLGNFRNRKNFFEKFWWDQNWGLSGWLGQAAAYNIAADKSAALAERYPPPGGPEALARWDKARDEFQQKFDRCLQIRETLSAICDVREATIKGETDIPSLAESTSELKSDLESADRARRHIEQDLAAQLTQLATETSKLNSLSDLSPSPAKDHRILMQIGHIDQVQNAVAMARLRLESAAENQKKISDQIGVNQRALRALKKQASAKSAPESGLDDPAVQEGFWSLPDAEFHTSSPWNSGDFKQAREDLFIAAVNLHHAFIVASAKHVRRAINAVAMNEAKPQDWGLFFLTVPVVSTTFASFGRMFGVLNPGSLGWLLLDEGGQATPQAAVGSIARSKRVVVIGDQQQIEPVVPIPPTSTSLIFKENGSPPERWAPPRISAQTLADRANEAQGRFKTDSPDEIRRTGFPLLVHRRCDSIMFGISNEIAYGGSMIHATEPAPSIVRDYLGDSVWVDVKGPTHDKWVETEGRVITRALSCIAEKMGDLPDVYVICPYRQPIRRLKQMIRCYPSRGGFKGIDRRSLTKWLTSNVGTIHTFQGKQAEGVFLMLGAGTGARKAARSWAGNTPNILNVAASRAQRCFYIIGNETAWNNVGSFKVASKRLKTVSAGDWIRHLDKETVSPGK</sequence>
<evidence type="ECO:0000256" key="2">
    <source>
        <dbReference type="ARBA" id="ARBA00022741"/>
    </source>
</evidence>
<accession>A0ABQ0Q0K8</accession>
<dbReference type="InterPro" id="IPR027417">
    <property type="entry name" value="P-loop_NTPase"/>
</dbReference>
<evidence type="ECO:0000256" key="5">
    <source>
        <dbReference type="ARBA" id="ARBA00022840"/>
    </source>
</evidence>
<dbReference type="PANTHER" id="PTHR43788">
    <property type="entry name" value="DNA2/NAM7 HELICASE FAMILY MEMBER"/>
    <property type="match status" value="1"/>
</dbReference>
<dbReference type="InterPro" id="IPR041677">
    <property type="entry name" value="DNA2/NAM7_AAA_11"/>
</dbReference>
<feature type="region of interest" description="Disordered" evidence="6">
    <location>
        <begin position="1"/>
        <end position="26"/>
    </location>
</feature>
<dbReference type="GeneID" id="29556093"/>
<keyword evidence="3" id="KW-0378">Hydrolase</keyword>
<dbReference type="Proteomes" id="UP001065047">
    <property type="component" value="Unassembled WGS sequence"/>
</dbReference>
<evidence type="ECO:0000313" key="10">
    <source>
        <dbReference type="Proteomes" id="UP001065047"/>
    </source>
</evidence>
<dbReference type="Gene3D" id="3.40.50.300">
    <property type="entry name" value="P-loop containing nucleotide triphosphate hydrolases"/>
    <property type="match status" value="2"/>
</dbReference>
<evidence type="ECO:0000256" key="4">
    <source>
        <dbReference type="ARBA" id="ARBA00022806"/>
    </source>
</evidence>
<feature type="domain" description="DNA2/NAM7 helicase helicase" evidence="7">
    <location>
        <begin position="351"/>
        <end position="433"/>
    </location>
</feature>
<keyword evidence="4" id="KW-0347">Helicase</keyword>
<keyword evidence="2" id="KW-0547">Nucleotide-binding</keyword>
<organism evidence="9 10">
    <name type="scientific">Acetobacter malorum DSM 14337</name>
    <dbReference type="NCBI Taxonomy" id="1307910"/>
    <lineage>
        <taxon>Bacteria</taxon>
        <taxon>Pseudomonadati</taxon>
        <taxon>Pseudomonadota</taxon>
        <taxon>Alphaproteobacteria</taxon>
        <taxon>Acetobacterales</taxon>
        <taxon>Acetobacteraceae</taxon>
        <taxon>Acetobacter</taxon>
    </lineage>
</organism>
<dbReference type="InterPro" id="IPR050534">
    <property type="entry name" value="Coronavir_polyprotein_1ab"/>
</dbReference>
<evidence type="ECO:0000313" key="9">
    <source>
        <dbReference type="EMBL" id="GBQ86170.1"/>
    </source>
</evidence>
<proteinExistence type="inferred from homology"/>
<dbReference type="PANTHER" id="PTHR43788:SF8">
    <property type="entry name" value="DNA-BINDING PROTEIN SMUBP-2"/>
    <property type="match status" value="1"/>
</dbReference>
<keyword evidence="5" id="KW-0067">ATP-binding</keyword>
<protein>
    <recommendedName>
        <fullName evidence="11">DNA2/NAM7 helicase-like C-terminal domain-containing protein</fullName>
    </recommendedName>
</protein>
<dbReference type="RefSeq" id="WP_156476812.1">
    <property type="nucleotide sequence ID" value="NZ_BAPF01000057.1"/>
</dbReference>
<evidence type="ECO:0000259" key="7">
    <source>
        <dbReference type="Pfam" id="PF13086"/>
    </source>
</evidence>
<evidence type="ECO:0000256" key="6">
    <source>
        <dbReference type="SAM" id="MobiDB-lite"/>
    </source>
</evidence>